<dbReference type="AlphaFoldDB" id="A0A2T4YZ62"/>
<dbReference type="InterPro" id="IPR000595">
    <property type="entry name" value="cNMP-bd_dom"/>
</dbReference>
<feature type="domain" description="Cyclic nucleotide-binding" evidence="1">
    <location>
        <begin position="1"/>
        <end position="99"/>
    </location>
</feature>
<dbReference type="Gene3D" id="2.60.120.10">
    <property type="entry name" value="Jelly Rolls"/>
    <property type="match status" value="1"/>
</dbReference>
<name>A0A2T4YZ62_9HYPH</name>
<dbReference type="InterPro" id="IPR014710">
    <property type="entry name" value="RmlC-like_jellyroll"/>
</dbReference>
<dbReference type="PROSITE" id="PS50042">
    <property type="entry name" value="CNMP_BINDING_3"/>
    <property type="match status" value="1"/>
</dbReference>
<dbReference type="SMART" id="SM00100">
    <property type="entry name" value="cNMP"/>
    <property type="match status" value="1"/>
</dbReference>
<protein>
    <submittedName>
        <fullName evidence="2">Cyclic nucleotide-binding domain-containing protein</fullName>
    </submittedName>
</protein>
<proteinExistence type="predicted"/>
<organism evidence="2 3">
    <name type="scientific">Phreatobacter oligotrophus</name>
    <dbReference type="NCBI Taxonomy" id="1122261"/>
    <lineage>
        <taxon>Bacteria</taxon>
        <taxon>Pseudomonadati</taxon>
        <taxon>Pseudomonadota</taxon>
        <taxon>Alphaproteobacteria</taxon>
        <taxon>Hyphomicrobiales</taxon>
        <taxon>Phreatobacteraceae</taxon>
        <taxon>Phreatobacter</taxon>
    </lineage>
</organism>
<dbReference type="Proteomes" id="UP000241808">
    <property type="component" value="Unassembled WGS sequence"/>
</dbReference>
<dbReference type="OrthoDB" id="9809206at2"/>
<evidence type="ECO:0000313" key="2">
    <source>
        <dbReference type="EMBL" id="PTM52244.1"/>
    </source>
</evidence>
<dbReference type="CDD" id="cd00038">
    <property type="entry name" value="CAP_ED"/>
    <property type="match status" value="1"/>
</dbReference>
<evidence type="ECO:0000313" key="3">
    <source>
        <dbReference type="Proteomes" id="UP000241808"/>
    </source>
</evidence>
<evidence type="ECO:0000259" key="1">
    <source>
        <dbReference type="PROSITE" id="PS50042"/>
    </source>
</evidence>
<sequence>MSNAEAGDFREIARGLGTVMRYASGDVLFREGDEPVYMYFVLGGRVEMTSHGKFIETVEAGRALGTVSMVDKNPRSATATVLEAAEVALIDQRKFRFMVEEIPGFCWFVMDVLVQRLRATNEKL</sequence>
<gene>
    <name evidence="2" type="ORF">C8P69_10844</name>
</gene>
<dbReference type="RefSeq" id="WP_108178636.1">
    <property type="nucleotide sequence ID" value="NZ_JAIESU010000065.1"/>
</dbReference>
<keyword evidence="3" id="KW-1185">Reference proteome</keyword>
<accession>A0A2T4YZ62</accession>
<dbReference type="EMBL" id="PZZL01000008">
    <property type="protein sequence ID" value="PTM52244.1"/>
    <property type="molecule type" value="Genomic_DNA"/>
</dbReference>
<dbReference type="InterPro" id="IPR018490">
    <property type="entry name" value="cNMP-bd_dom_sf"/>
</dbReference>
<reference evidence="2 3" key="1">
    <citation type="submission" date="2018-04" db="EMBL/GenBank/DDBJ databases">
        <title>Genomic Encyclopedia of Archaeal and Bacterial Type Strains, Phase II (KMG-II): from individual species to whole genera.</title>
        <authorList>
            <person name="Goeker M."/>
        </authorList>
    </citation>
    <scope>NUCLEOTIDE SEQUENCE [LARGE SCALE GENOMIC DNA]</scope>
    <source>
        <strain evidence="2 3">DSM 25521</strain>
    </source>
</reference>
<dbReference type="SUPFAM" id="SSF51206">
    <property type="entry name" value="cAMP-binding domain-like"/>
    <property type="match status" value="1"/>
</dbReference>
<comment type="caution">
    <text evidence="2">The sequence shown here is derived from an EMBL/GenBank/DDBJ whole genome shotgun (WGS) entry which is preliminary data.</text>
</comment>
<dbReference type="Pfam" id="PF00027">
    <property type="entry name" value="cNMP_binding"/>
    <property type="match status" value="1"/>
</dbReference>